<dbReference type="PANTHER" id="PTHR34849">
    <property type="entry name" value="SSL5025 PROTEIN"/>
    <property type="match status" value="1"/>
</dbReference>
<gene>
    <name evidence="1" type="ORF">A3F23_03855</name>
</gene>
<dbReference type="Gene3D" id="1.10.10.10">
    <property type="entry name" value="Winged helix-like DNA-binding domain superfamily/Winged helix DNA-binding domain"/>
    <property type="match status" value="1"/>
</dbReference>
<evidence type="ECO:0008006" key="3">
    <source>
        <dbReference type="Google" id="ProtNLM"/>
    </source>
</evidence>
<evidence type="ECO:0000313" key="1">
    <source>
        <dbReference type="EMBL" id="OGF77968.1"/>
    </source>
</evidence>
<name>A0A1F5WQM3_9BACT</name>
<dbReference type="InterPro" id="IPR007367">
    <property type="entry name" value="DUF433"/>
</dbReference>
<dbReference type="SUPFAM" id="SSF46689">
    <property type="entry name" value="Homeodomain-like"/>
    <property type="match status" value="1"/>
</dbReference>
<evidence type="ECO:0000313" key="2">
    <source>
        <dbReference type="Proteomes" id="UP000177723"/>
    </source>
</evidence>
<reference evidence="1 2" key="1">
    <citation type="journal article" date="2016" name="Nat. Commun.">
        <title>Thousands of microbial genomes shed light on interconnected biogeochemical processes in an aquifer system.</title>
        <authorList>
            <person name="Anantharaman K."/>
            <person name="Brown C.T."/>
            <person name="Hug L.A."/>
            <person name="Sharon I."/>
            <person name="Castelle C.J."/>
            <person name="Probst A.J."/>
            <person name="Thomas B.C."/>
            <person name="Singh A."/>
            <person name="Wilkins M.J."/>
            <person name="Karaoz U."/>
            <person name="Brodie E.L."/>
            <person name="Williams K.H."/>
            <person name="Hubbard S.S."/>
            <person name="Banfield J.F."/>
        </authorList>
    </citation>
    <scope>NUCLEOTIDE SEQUENCE [LARGE SCALE GENOMIC DNA]</scope>
</reference>
<proteinExistence type="predicted"/>
<dbReference type="EMBL" id="MFHT01000008">
    <property type="protein sequence ID" value="OGF77968.1"/>
    <property type="molecule type" value="Genomic_DNA"/>
</dbReference>
<dbReference type="InterPro" id="IPR036388">
    <property type="entry name" value="WH-like_DNA-bd_sf"/>
</dbReference>
<accession>A0A1F5WQM3</accession>
<dbReference type="PANTHER" id="PTHR34849:SF3">
    <property type="entry name" value="SSR2962 PROTEIN"/>
    <property type="match status" value="1"/>
</dbReference>
<protein>
    <recommendedName>
        <fullName evidence="3">Antitoxin</fullName>
    </recommendedName>
</protein>
<organism evidence="1 2">
    <name type="scientific">Candidatus Giovannonibacteria bacterium RIFCSPHIGHO2_12_FULL_43_15</name>
    <dbReference type="NCBI Taxonomy" id="1798341"/>
    <lineage>
        <taxon>Bacteria</taxon>
        <taxon>Candidatus Giovannoniibacteriota</taxon>
    </lineage>
</organism>
<comment type="caution">
    <text evidence="1">The sequence shown here is derived from an EMBL/GenBank/DDBJ whole genome shotgun (WGS) entry which is preliminary data.</text>
</comment>
<dbReference type="Proteomes" id="UP000177723">
    <property type="component" value="Unassembled WGS sequence"/>
</dbReference>
<dbReference type="InterPro" id="IPR009057">
    <property type="entry name" value="Homeodomain-like_sf"/>
</dbReference>
<dbReference type="Pfam" id="PF04255">
    <property type="entry name" value="DUF433"/>
    <property type="match status" value="1"/>
</dbReference>
<sequence>MANINVAEYITVDPNVCHGKPCFKGTRIMVYLVLEMLAGGEDINVIKKAYPELTRQHIEAALLFAAKTTEIGERYISFSK</sequence>
<dbReference type="AlphaFoldDB" id="A0A1F5WQM3"/>